<reference evidence="2" key="2">
    <citation type="submission" date="2020-11" db="EMBL/GenBank/DDBJ databases">
        <authorList>
            <person name="McCartney M.A."/>
            <person name="Auch B."/>
            <person name="Kono T."/>
            <person name="Mallez S."/>
            <person name="Becker A."/>
            <person name="Gohl D.M."/>
            <person name="Silverstein K.A.T."/>
            <person name="Koren S."/>
            <person name="Bechman K.B."/>
            <person name="Herman A."/>
            <person name="Abrahante J.E."/>
            <person name="Garbe J."/>
        </authorList>
    </citation>
    <scope>NUCLEOTIDE SEQUENCE</scope>
    <source>
        <strain evidence="2">Duluth1</strain>
        <tissue evidence="2">Whole animal</tissue>
    </source>
</reference>
<dbReference type="AlphaFoldDB" id="A0A9D4BHF0"/>
<protein>
    <submittedName>
        <fullName evidence="2">Uncharacterized protein</fullName>
    </submittedName>
</protein>
<name>A0A9D4BHF0_DREPO</name>
<organism evidence="2 3">
    <name type="scientific">Dreissena polymorpha</name>
    <name type="common">Zebra mussel</name>
    <name type="synonym">Mytilus polymorpha</name>
    <dbReference type="NCBI Taxonomy" id="45954"/>
    <lineage>
        <taxon>Eukaryota</taxon>
        <taxon>Metazoa</taxon>
        <taxon>Spiralia</taxon>
        <taxon>Lophotrochozoa</taxon>
        <taxon>Mollusca</taxon>
        <taxon>Bivalvia</taxon>
        <taxon>Autobranchia</taxon>
        <taxon>Heteroconchia</taxon>
        <taxon>Euheterodonta</taxon>
        <taxon>Imparidentia</taxon>
        <taxon>Neoheterodontei</taxon>
        <taxon>Myida</taxon>
        <taxon>Dreissenoidea</taxon>
        <taxon>Dreissenidae</taxon>
        <taxon>Dreissena</taxon>
    </lineage>
</organism>
<proteinExistence type="predicted"/>
<comment type="caution">
    <text evidence="2">The sequence shown here is derived from an EMBL/GenBank/DDBJ whole genome shotgun (WGS) entry which is preliminary data.</text>
</comment>
<reference evidence="2" key="1">
    <citation type="journal article" date="2019" name="bioRxiv">
        <title>The Genome of the Zebra Mussel, Dreissena polymorpha: A Resource for Invasive Species Research.</title>
        <authorList>
            <person name="McCartney M.A."/>
            <person name="Auch B."/>
            <person name="Kono T."/>
            <person name="Mallez S."/>
            <person name="Zhang Y."/>
            <person name="Obille A."/>
            <person name="Becker A."/>
            <person name="Abrahante J.E."/>
            <person name="Garbe J."/>
            <person name="Badalamenti J.P."/>
            <person name="Herman A."/>
            <person name="Mangelson H."/>
            <person name="Liachko I."/>
            <person name="Sullivan S."/>
            <person name="Sone E.D."/>
            <person name="Koren S."/>
            <person name="Silverstein K.A.T."/>
            <person name="Beckman K.B."/>
            <person name="Gohl D.M."/>
        </authorList>
    </citation>
    <scope>NUCLEOTIDE SEQUENCE</scope>
    <source>
        <strain evidence="2">Duluth1</strain>
        <tissue evidence="2">Whole animal</tissue>
    </source>
</reference>
<dbReference type="EMBL" id="JAIWYP010000016">
    <property type="protein sequence ID" value="KAH3694929.1"/>
    <property type="molecule type" value="Genomic_DNA"/>
</dbReference>
<evidence type="ECO:0000313" key="3">
    <source>
        <dbReference type="Proteomes" id="UP000828390"/>
    </source>
</evidence>
<keyword evidence="3" id="KW-1185">Reference proteome</keyword>
<sequence>MHIRFYLDTYTFYIFHYTCSVLFLQEVQPRAGTSSAPRSNPGLVIGPPPDRLTSDQQWEEMEAI</sequence>
<dbReference type="Proteomes" id="UP000828390">
    <property type="component" value="Unassembled WGS sequence"/>
</dbReference>
<evidence type="ECO:0000256" key="1">
    <source>
        <dbReference type="SAM" id="MobiDB-lite"/>
    </source>
</evidence>
<feature type="region of interest" description="Disordered" evidence="1">
    <location>
        <begin position="31"/>
        <end position="64"/>
    </location>
</feature>
<accession>A0A9D4BHF0</accession>
<gene>
    <name evidence="2" type="ORF">DPMN_082374</name>
</gene>
<evidence type="ECO:0000313" key="2">
    <source>
        <dbReference type="EMBL" id="KAH3694929.1"/>
    </source>
</evidence>